<protein>
    <submittedName>
        <fullName evidence="1">Uncharacterized protein</fullName>
    </submittedName>
</protein>
<organism evidence="1 2">
    <name type="scientific">Hibiscus sabdariffa</name>
    <name type="common">roselle</name>
    <dbReference type="NCBI Taxonomy" id="183260"/>
    <lineage>
        <taxon>Eukaryota</taxon>
        <taxon>Viridiplantae</taxon>
        <taxon>Streptophyta</taxon>
        <taxon>Embryophyta</taxon>
        <taxon>Tracheophyta</taxon>
        <taxon>Spermatophyta</taxon>
        <taxon>Magnoliopsida</taxon>
        <taxon>eudicotyledons</taxon>
        <taxon>Gunneridae</taxon>
        <taxon>Pentapetalae</taxon>
        <taxon>rosids</taxon>
        <taxon>malvids</taxon>
        <taxon>Malvales</taxon>
        <taxon>Malvaceae</taxon>
        <taxon>Malvoideae</taxon>
        <taxon>Hibiscus</taxon>
    </lineage>
</organism>
<reference evidence="1 2" key="1">
    <citation type="journal article" date="2024" name="G3 (Bethesda)">
        <title>Genome assembly of Hibiscus sabdariffa L. provides insights into metabolisms of medicinal natural products.</title>
        <authorList>
            <person name="Kim T."/>
        </authorList>
    </citation>
    <scope>NUCLEOTIDE SEQUENCE [LARGE SCALE GENOMIC DNA]</scope>
    <source>
        <strain evidence="1">TK-2024</strain>
        <tissue evidence="1">Old leaves</tissue>
    </source>
</reference>
<evidence type="ECO:0000313" key="1">
    <source>
        <dbReference type="EMBL" id="KAK9026572.1"/>
    </source>
</evidence>
<accession>A0ABR2SNR4</accession>
<name>A0ABR2SNR4_9ROSI</name>
<evidence type="ECO:0000313" key="2">
    <source>
        <dbReference type="Proteomes" id="UP001396334"/>
    </source>
</evidence>
<comment type="caution">
    <text evidence="1">The sequence shown here is derived from an EMBL/GenBank/DDBJ whole genome shotgun (WGS) entry which is preliminary data.</text>
</comment>
<proteinExistence type="predicted"/>
<dbReference type="Proteomes" id="UP001396334">
    <property type="component" value="Unassembled WGS sequence"/>
</dbReference>
<gene>
    <name evidence="1" type="ORF">V6N11_039407</name>
</gene>
<sequence>MAEISRPLYNCDSLKKQMEFFMRAEWKNFQNMRKEKEMVNPHPTIRSNEEKEPKGIEMDLQEFKRYRDDKDRIPWTEFPLYFENKFYSTWYCISLP</sequence>
<dbReference type="EMBL" id="JBBPBN010000013">
    <property type="protein sequence ID" value="KAK9026572.1"/>
    <property type="molecule type" value="Genomic_DNA"/>
</dbReference>
<keyword evidence="2" id="KW-1185">Reference proteome</keyword>